<comment type="similarity">
    <text evidence="1 5">Belongs to the peptidase S8 family.</text>
</comment>
<dbReference type="RefSeq" id="WP_204695507.1">
    <property type="nucleotide sequence ID" value="NZ_JAFBEC010000001.1"/>
</dbReference>
<dbReference type="Proteomes" id="UP000741863">
    <property type="component" value="Unassembled WGS sequence"/>
</dbReference>
<dbReference type="Gene3D" id="2.60.40.1120">
    <property type="entry name" value="Carboxypeptidase-like, regulatory domain"/>
    <property type="match status" value="2"/>
</dbReference>
<dbReference type="SUPFAM" id="SSF52743">
    <property type="entry name" value="Subtilisin-like"/>
    <property type="match status" value="1"/>
</dbReference>
<dbReference type="Pfam" id="PF09136">
    <property type="entry name" value="Glucodextran_B"/>
    <property type="match status" value="1"/>
</dbReference>
<protein>
    <submittedName>
        <fullName evidence="10">Bacillopeptidase F</fullName>
        <ecNumber evidence="10">3.4.21.-</ecNumber>
    </submittedName>
</protein>
<dbReference type="InterPro" id="IPR036852">
    <property type="entry name" value="Peptidase_S8/S53_dom_sf"/>
</dbReference>
<dbReference type="InterPro" id="IPR015500">
    <property type="entry name" value="Peptidase_S8_subtilisin-rel"/>
</dbReference>
<dbReference type="InterPro" id="IPR013783">
    <property type="entry name" value="Ig-like_fold"/>
</dbReference>
<dbReference type="PROSITE" id="PS00138">
    <property type="entry name" value="SUBTILASE_SER"/>
    <property type="match status" value="1"/>
</dbReference>
<keyword evidence="4 5" id="KW-0720">Serine protease</keyword>
<evidence type="ECO:0000313" key="11">
    <source>
        <dbReference type="Proteomes" id="UP000741863"/>
    </source>
</evidence>
<dbReference type="SUPFAM" id="SSF49464">
    <property type="entry name" value="Carboxypeptidase regulatory domain-like"/>
    <property type="match status" value="2"/>
</dbReference>
<evidence type="ECO:0000259" key="8">
    <source>
        <dbReference type="PROSITE" id="PS50093"/>
    </source>
</evidence>
<dbReference type="InterPro" id="IPR036116">
    <property type="entry name" value="FN3_sf"/>
</dbReference>
<dbReference type="SUPFAM" id="SSF49899">
    <property type="entry name" value="Concanavalin A-like lectins/glucanases"/>
    <property type="match status" value="1"/>
</dbReference>
<dbReference type="InterPro" id="IPR035986">
    <property type="entry name" value="PKD_dom_sf"/>
</dbReference>
<dbReference type="EC" id="3.4.21.-" evidence="10"/>
<feature type="active site" description="Charge relay system" evidence="5">
    <location>
        <position position="274"/>
    </location>
</feature>
<dbReference type="Pfam" id="PF00082">
    <property type="entry name" value="Peptidase_S8"/>
    <property type="match status" value="1"/>
</dbReference>
<evidence type="ECO:0000256" key="1">
    <source>
        <dbReference type="ARBA" id="ARBA00011073"/>
    </source>
</evidence>
<dbReference type="InterPro" id="IPR050131">
    <property type="entry name" value="Peptidase_S8_subtilisin-like"/>
</dbReference>
<dbReference type="SUPFAM" id="SSF49265">
    <property type="entry name" value="Fibronectin type III"/>
    <property type="match status" value="1"/>
</dbReference>
<evidence type="ECO:0000256" key="4">
    <source>
        <dbReference type="ARBA" id="ARBA00022825"/>
    </source>
</evidence>
<evidence type="ECO:0000256" key="6">
    <source>
        <dbReference type="SAM" id="MobiDB-lite"/>
    </source>
</evidence>
<dbReference type="InterPro" id="IPR003961">
    <property type="entry name" value="FN3_dom"/>
</dbReference>
<evidence type="ECO:0000256" key="3">
    <source>
        <dbReference type="ARBA" id="ARBA00022801"/>
    </source>
</evidence>
<reference evidence="10 11" key="1">
    <citation type="submission" date="2021-01" db="EMBL/GenBank/DDBJ databases">
        <title>Genomic Encyclopedia of Type Strains, Phase IV (KMG-IV): sequencing the most valuable type-strain genomes for metagenomic binning, comparative biology and taxonomic classification.</title>
        <authorList>
            <person name="Goeker M."/>
        </authorList>
    </citation>
    <scope>NUCLEOTIDE SEQUENCE [LARGE SCALE GENOMIC DNA]</scope>
    <source>
        <strain evidence="10 11">DSM 25540</strain>
    </source>
</reference>
<keyword evidence="2 5" id="KW-0645">Protease</keyword>
<organism evidence="10 11">
    <name type="scientific">Geomicrobium sediminis</name>
    <dbReference type="NCBI Taxonomy" id="1347788"/>
    <lineage>
        <taxon>Bacteria</taxon>
        <taxon>Bacillati</taxon>
        <taxon>Bacillota</taxon>
        <taxon>Bacilli</taxon>
        <taxon>Bacillales</taxon>
        <taxon>Geomicrobium</taxon>
    </lineage>
</organism>
<dbReference type="PROSITE" id="PS50853">
    <property type="entry name" value="FN3"/>
    <property type="match status" value="1"/>
</dbReference>
<dbReference type="Gene3D" id="2.60.120.260">
    <property type="entry name" value="Galactose-binding domain-like"/>
    <property type="match status" value="2"/>
</dbReference>
<dbReference type="Pfam" id="PF13620">
    <property type="entry name" value="CarboxypepD_reg"/>
    <property type="match status" value="1"/>
</dbReference>
<dbReference type="InterPro" id="IPR013320">
    <property type="entry name" value="ConA-like_dom_sf"/>
</dbReference>
<feature type="region of interest" description="Disordered" evidence="6">
    <location>
        <begin position="404"/>
        <end position="425"/>
    </location>
</feature>
<feature type="signal peptide" evidence="7">
    <location>
        <begin position="1"/>
        <end position="29"/>
    </location>
</feature>
<evidence type="ECO:0000256" key="5">
    <source>
        <dbReference type="PROSITE-ProRule" id="PRU01240"/>
    </source>
</evidence>
<feature type="active site" description="Charge relay system" evidence="5">
    <location>
        <position position="443"/>
    </location>
</feature>
<name>A0ABS2P7H7_9BACL</name>
<evidence type="ECO:0000256" key="7">
    <source>
        <dbReference type="SAM" id="SignalP"/>
    </source>
</evidence>
<dbReference type="Pfam" id="PF20773">
    <property type="entry name" value="InhA-like_MAM"/>
    <property type="match status" value="1"/>
</dbReference>
<dbReference type="Gene3D" id="3.40.50.200">
    <property type="entry name" value="Peptidase S8/S53 domain"/>
    <property type="match status" value="1"/>
</dbReference>
<evidence type="ECO:0000256" key="2">
    <source>
        <dbReference type="ARBA" id="ARBA00022670"/>
    </source>
</evidence>
<feature type="active site" description="Charge relay system" evidence="5">
    <location>
        <position position="225"/>
    </location>
</feature>
<dbReference type="PANTHER" id="PTHR43806:SF67">
    <property type="entry name" value="EGF-LIKE DOMAIN-CONTAINING PROTEIN"/>
    <property type="match status" value="1"/>
</dbReference>
<dbReference type="SMART" id="SM00089">
    <property type="entry name" value="PKD"/>
    <property type="match status" value="1"/>
</dbReference>
<dbReference type="InterPro" id="IPR000601">
    <property type="entry name" value="PKD_dom"/>
</dbReference>
<gene>
    <name evidence="10" type="ORF">JOD17_000450</name>
</gene>
<dbReference type="Gene3D" id="2.60.40.10">
    <property type="entry name" value="Immunoglobulins"/>
    <property type="match status" value="4"/>
</dbReference>
<dbReference type="SMART" id="SM00060">
    <property type="entry name" value="FN3"/>
    <property type="match status" value="1"/>
</dbReference>
<dbReference type="GO" id="GO:0016787">
    <property type="term" value="F:hydrolase activity"/>
    <property type="evidence" value="ECO:0007669"/>
    <property type="project" value="UniProtKB-KW"/>
</dbReference>
<dbReference type="InterPro" id="IPR022409">
    <property type="entry name" value="PKD/Chitinase_dom"/>
</dbReference>
<dbReference type="InterPro" id="IPR023828">
    <property type="entry name" value="Peptidase_S8_Ser-AS"/>
</dbReference>
<dbReference type="PROSITE" id="PS50093">
    <property type="entry name" value="PKD"/>
    <property type="match status" value="1"/>
</dbReference>
<dbReference type="CDD" id="cd00063">
    <property type="entry name" value="FN3"/>
    <property type="match status" value="1"/>
</dbReference>
<keyword evidence="7" id="KW-0732">Signal</keyword>
<accession>A0ABS2P7H7</accession>
<feature type="domain" description="PKD" evidence="8">
    <location>
        <begin position="1695"/>
        <end position="1766"/>
    </location>
</feature>
<proteinExistence type="inferred from homology"/>
<dbReference type="InterPro" id="IPR000209">
    <property type="entry name" value="Peptidase_S8/S53_dom"/>
</dbReference>
<sequence length="1794" mass="194753">MKKGKLERRSLSVMMIGALILSPYASVLATPSIASANQSDVNDVQRELADRASEKIDEEVVRAFRQDQHVSVLIEMEEQVDTAVAAQQGLQSVGSNATPHQQQRAISNSVYNALRSTATDTQAATVSLLEAAEEEGNVIEYEGYYIMNVVAATLDRDTLRTLSYRPEISRIKLDEFIELDLPEVSSEEIEATDDNVEWNIDRIGAPDVWDDIGVTGEGITVGIIDSGTDWTHEALQENWRGYNPDDPENSDPYGNWFDAVEGQDMPYDLASQPHGSHVMGTILGQGPDDENKIGVAPDANWISARAFSALGGTQSDLLASGQYMLAPEDDPSLAPDIVNNSWGGQPGVNDWYRPMVQAWKDSGIMPTFSAGNSGPGDETVTPPANYPESYAVAATDINDAVASFSSRGPSQYEGDQKPNVSAPGVNIRSSVPGGYEAGWNGTSMAAPHIAGTAALLLSTDSGLTPNEIEAIIDETADPLTDSQYTTVPNDAYGVGMVNAYEAVASIAGNLGSIEGSVLQEGSDDLPPEIEHSPLESVFAGYDVPITATITDDVSVTDAEVWMTNDEINHHYVFTMEQVSGDHEEGTYRAVLPANLLGDESFEYFIQASDYGNNVAQTERYSVEVDFGVTPDNYSEDFESEPIGWVLEGDWEWGSPEVGPEPVNGENLVGTNLSGNYSDDEHVLYSVPIDLRDAETASLRLNEWREVISGVDYANVLVSDDYGDHWEQALEFTGNSDGWQSLYVDLDDYVGSEAPVLVAFVLESNSATTATGWYLDNVHLVGEDVTAPSVPENLDVTSSTAGLQLDWDAPVDEELDLHEYTVYRATDDEFDSIATTSSTTFQDLNVEGGTEYTYVVTASDYDGNESDPSNEVSAVAPNITVFYHNTFQEDDGGFESGGTNSSWEWGEPTSGPNEALTGERLWATNLSGNYNNAEDSYIGSPIIELDDVDLAELHVTHWQDIENNWDYGFVQVSSDDGETWDELAEFTGRDQAWAQAEISLNDYLGESIQIRFAFDSDSIIAYPGWYIDEVTVVGTSEDVEHVAENDDVKAERPSDERIERELEQVTNIPAPDGSTPYEESDVREETSTIAPSVSGLPVSSAVTVLETNRSATTNPATGTYRINHSEGTYTVEADAYGFYSEQQEVTVQEGESSTANFMLTEIPTGEITGTVVNERNDEPVEDATVRVVEDPAITDAITDEDGNFTLEDVLEGEYTIAVSAPSFHSTQMSGIEVVGGEATEVTVEMRPFIGFDDEIAYDNGNAENAVVLNAANNGMAVQFTPSEAASVNGVNLYVWGDDFPVPGGTETQIAVYDTDGEGNPTTQLVEPFEIEVERGAWNYVDLSEYGVVTDRDFFVTTIQTQIGDLSPAVGTDMSSNNAERSYLYVSGSFEQELSYGNFMIRADVSYELEAPVIETPEDMTYTNEESIVVEGSLHEQAEAEMVIYNNEEEVTRTEAEAGSWSAEVDLTEGENVLVARAEVEDGLSDPSDPVTVIKDTVDPVITIESPEDGEVTNREAITVTGTVEDENLDSLTINEREVEVSEDGAFSQRLLLDLGENEIVVEATDLAGNVSTKQVTVYAGFEAPTIENVQPAEDVHLNAGETVQISFDSVSGLDASFVIQMPLVNLPDHVVELPMRETSEGHYVGYWTAISNAVANGAVIELRATDQFGNEVRETADGKLFINVPSEEEPAPAPDAPRAEFTLPNSIESGKSFFLDASNSVADGEIVNYSWAFGDGERASGEQVNHTYLREGTYTVTLGITDEHGQTDVVTKRIHATGEASVILPVPRPGFGLMR</sequence>
<feature type="domain" description="Fibronectin type-III" evidence="9">
    <location>
        <begin position="786"/>
        <end position="878"/>
    </location>
</feature>
<dbReference type="CDD" id="cd00146">
    <property type="entry name" value="PKD"/>
    <property type="match status" value="1"/>
</dbReference>
<evidence type="ECO:0000259" key="9">
    <source>
        <dbReference type="PROSITE" id="PS50853"/>
    </source>
</evidence>
<keyword evidence="3 5" id="KW-0378">Hydrolase</keyword>
<dbReference type="PROSITE" id="PS51892">
    <property type="entry name" value="SUBTILASE"/>
    <property type="match status" value="1"/>
</dbReference>
<dbReference type="Pfam" id="PF18911">
    <property type="entry name" value="PKD_4"/>
    <property type="match status" value="1"/>
</dbReference>
<comment type="caution">
    <text evidence="10">The sequence shown here is derived from an EMBL/GenBank/DDBJ whole genome shotgun (WGS) entry which is preliminary data.</text>
</comment>
<keyword evidence="11" id="KW-1185">Reference proteome</keyword>
<dbReference type="SUPFAM" id="SSF49299">
    <property type="entry name" value="PKD domain"/>
    <property type="match status" value="1"/>
</dbReference>
<dbReference type="PRINTS" id="PR00723">
    <property type="entry name" value="SUBTILISIN"/>
</dbReference>
<evidence type="ECO:0000313" key="10">
    <source>
        <dbReference type="EMBL" id="MBM7631359.1"/>
    </source>
</evidence>
<dbReference type="PANTHER" id="PTHR43806">
    <property type="entry name" value="PEPTIDASE S8"/>
    <property type="match status" value="1"/>
</dbReference>
<dbReference type="InterPro" id="IPR008969">
    <property type="entry name" value="CarboxyPept-like_regulatory"/>
</dbReference>
<dbReference type="EMBL" id="JAFBEC010000001">
    <property type="protein sequence ID" value="MBM7631359.1"/>
    <property type="molecule type" value="Genomic_DNA"/>
</dbReference>
<feature type="chain" id="PRO_5045363073" evidence="7">
    <location>
        <begin position="30"/>
        <end position="1794"/>
    </location>
</feature>